<accession>A0AAN5CGZ2</accession>
<feature type="non-terminal residue" evidence="1">
    <location>
        <position position="1"/>
    </location>
</feature>
<evidence type="ECO:0000313" key="2">
    <source>
        <dbReference type="Proteomes" id="UP001328107"/>
    </source>
</evidence>
<comment type="caution">
    <text evidence="1">The sequence shown here is derived from an EMBL/GenBank/DDBJ whole genome shotgun (WGS) entry which is preliminary data.</text>
</comment>
<gene>
    <name evidence="1" type="ORF">PMAYCL1PPCAC_14149</name>
</gene>
<organism evidence="1 2">
    <name type="scientific">Pristionchus mayeri</name>
    <dbReference type="NCBI Taxonomy" id="1317129"/>
    <lineage>
        <taxon>Eukaryota</taxon>
        <taxon>Metazoa</taxon>
        <taxon>Ecdysozoa</taxon>
        <taxon>Nematoda</taxon>
        <taxon>Chromadorea</taxon>
        <taxon>Rhabditida</taxon>
        <taxon>Rhabditina</taxon>
        <taxon>Diplogasteromorpha</taxon>
        <taxon>Diplogasteroidea</taxon>
        <taxon>Neodiplogasteridae</taxon>
        <taxon>Pristionchus</taxon>
    </lineage>
</organism>
<dbReference type="AlphaFoldDB" id="A0AAN5CGZ2"/>
<protein>
    <submittedName>
        <fullName evidence="1">Uncharacterized protein</fullName>
    </submittedName>
</protein>
<reference evidence="2" key="1">
    <citation type="submission" date="2022-10" db="EMBL/GenBank/DDBJ databases">
        <title>Genome assembly of Pristionchus species.</title>
        <authorList>
            <person name="Yoshida K."/>
            <person name="Sommer R.J."/>
        </authorList>
    </citation>
    <scope>NUCLEOTIDE SEQUENCE [LARGE SCALE GENOMIC DNA]</scope>
    <source>
        <strain evidence="2">RS5460</strain>
    </source>
</reference>
<sequence>GSSRQILLSRLNLCSLSTPSSFFNASLLEVVLLMSDNISDARSSFFGRLSLFHHSVWFGSTVNVLSACTASSTSLAARARACSASSCALTSRLCLSTILSALDHGILSAFTLSRHAAHVAFFCSKMRANCSAISSFCLSMAVAASKRASASVVFCSFPDSTRDSPTVTMTCDGRSGRVR</sequence>
<keyword evidence="2" id="KW-1185">Reference proteome</keyword>
<dbReference type="EMBL" id="BTRK01000003">
    <property type="protein sequence ID" value="GMR43954.1"/>
    <property type="molecule type" value="Genomic_DNA"/>
</dbReference>
<dbReference type="Proteomes" id="UP001328107">
    <property type="component" value="Unassembled WGS sequence"/>
</dbReference>
<name>A0AAN5CGZ2_9BILA</name>
<evidence type="ECO:0000313" key="1">
    <source>
        <dbReference type="EMBL" id="GMR43954.1"/>
    </source>
</evidence>
<proteinExistence type="predicted"/>